<organism evidence="1 2">
    <name type="scientific">Arsenicitalea aurantiaca</name>
    <dbReference type="NCBI Taxonomy" id="1783274"/>
    <lineage>
        <taxon>Bacteria</taxon>
        <taxon>Pseudomonadati</taxon>
        <taxon>Pseudomonadota</taxon>
        <taxon>Alphaproteobacteria</taxon>
        <taxon>Hyphomicrobiales</taxon>
        <taxon>Devosiaceae</taxon>
        <taxon>Arsenicitalea</taxon>
    </lineage>
</organism>
<accession>A0A433XAA8</accession>
<keyword evidence="2" id="KW-1185">Reference proteome</keyword>
<proteinExistence type="predicted"/>
<dbReference type="EMBL" id="RZNJ01000003">
    <property type="protein sequence ID" value="RUT31021.1"/>
    <property type="molecule type" value="Genomic_DNA"/>
</dbReference>
<dbReference type="OrthoDB" id="9809136at2"/>
<dbReference type="Gene3D" id="3.40.1530.20">
    <property type="entry name" value="Protein of unknown function (DUF1491)"/>
    <property type="match status" value="1"/>
</dbReference>
<evidence type="ECO:0000313" key="2">
    <source>
        <dbReference type="Proteomes" id="UP000281547"/>
    </source>
</evidence>
<evidence type="ECO:0000313" key="1">
    <source>
        <dbReference type="EMBL" id="RUT31021.1"/>
    </source>
</evidence>
<protein>
    <submittedName>
        <fullName evidence="1">DUF1491 family protein</fullName>
    </submittedName>
</protein>
<reference evidence="1 2" key="1">
    <citation type="journal article" date="2016" name="Int. J. Syst. Evol. Microbiol.">
        <title>Arsenicitalea aurantiaca gen. nov., sp. nov., a new member of the family Hyphomicrobiaceae, isolated from high-arsenic sediment.</title>
        <authorList>
            <person name="Mu Y."/>
            <person name="Zhou L."/>
            <person name="Zeng X.C."/>
            <person name="Liu L."/>
            <person name="Pan Y."/>
            <person name="Chen X."/>
            <person name="Wang J."/>
            <person name="Li S."/>
            <person name="Li W.J."/>
            <person name="Wang Y."/>
        </authorList>
    </citation>
    <scope>NUCLEOTIDE SEQUENCE [LARGE SCALE GENOMIC DNA]</scope>
    <source>
        <strain evidence="1 2">42-50</strain>
    </source>
</reference>
<name>A0A433XAA8_9HYPH</name>
<dbReference type="AlphaFoldDB" id="A0A433XAA8"/>
<gene>
    <name evidence="1" type="ORF">EMQ25_09075</name>
</gene>
<dbReference type="Proteomes" id="UP000281547">
    <property type="component" value="Unassembled WGS sequence"/>
</dbReference>
<sequence>MAALRSDLWVGAFVRRHNDLGRLCVISRRGDPIAGQILIEVDHLDGTGSLLTPLPSVLRTDEADHQFQLRLSRVPAAEIRARIAREAEFDPDFWVISIDMRGLDLGVTVVG</sequence>
<dbReference type="Pfam" id="PF07372">
    <property type="entry name" value="DUF1491"/>
    <property type="match status" value="1"/>
</dbReference>
<dbReference type="InterPro" id="IPR009964">
    <property type="entry name" value="DUF1491"/>
</dbReference>
<comment type="caution">
    <text evidence="1">The sequence shown here is derived from an EMBL/GenBank/DDBJ whole genome shotgun (WGS) entry which is preliminary data.</text>
</comment>
<dbReference type="RefSeq" id="WP_127188267.1">
    <property type="nucleotide sequence ID" value="NZ_RZNJ01000003.1"/>
</dbReference>